<evidence type="ECO:0000256" key="8">
    <source>
        <dbReference type="SAM" id="Phobius"/>
    </source>
</evidence>
<evidence type="ECO:0000256" key="4">
    <source>
        <dbReference type="ARBA" id="ARBA00022741"/>
    </source>
</evidence>
<dbReference type="RefSeq" id="WP_016182374.1">
    <property type="nucleotide sequence ID" value="NZ_JXKI01000002.1"/>
</dbReference>
<dbReference type="InterPro" id="IPR036640">
    <property type="entry name" value="ABC1_TM_sf"/>
</dbReference>
<dbReference type="OrthoDB" id="9770415at2"/>
<dbReference type="PROSITE" id="PS50929">
    <property type="entry name" value="ABC_TM1F"/>
    <property type="match status" value="1"/>
</dbReference>
<feature type="transmembrane region" description="Helical" evidence="8">
    <location>
        <begin position="175"/>
        <end position="196"/>
    </location>
</feature>
<dbReference type="Gene3D" id="1.20.1560.10">
    <property type="entry name" value="ABC transporter type 1, transmembrane domain"/>
    <property type="match status" value="1"/>
</dbReference>
<comment type="caution">
    <text evidence="11">The sequence shown here is derived from an EMBL/GenBank/DDBJ whole genome shotgun (WGS) entry which is preliminary data.</text>
</comment>
<evidence type="ECO:0000256" key="6">
    <source>
        <dbReference type="ARBA" id="ARBA00022989"/>
    </source>
</evidence>
<dbReference type="PATRIC" id="fig|1121865.3.peg.199"/>
<keyword evidence="6 8" id="KW-1133">Transmembrane helix</keyword>
<comment type="subcellular location">
    <subcellularLocation>
        <location evidence="1">Cell membrane</location>
        <topology evidence="1">Multi-pass membrane protein</topology>
    </subcellularLocation>
</comment>
<dbReference type="PANTHER" id="PTHR43394">
    <property type="entry name" value="ATP-DEPENDENT PERMEASE MDL1, MITOCHONDRIAL"/>
    <property type="match status" value="1"/>
</dbReference>
<dbReference type="InterPro" id="IPR039421">
    <property type="entry name" value="Type_1_exporter"/>
</dbReference>
<dbReference type="PANTHER" id="PTHR43394:SF1">
    <property type="entry name" value="ATP-BINDING CASSETTE SUB-FAMILY B MEMBER 10, MITOCHONDRIAL"/>
    <property type="match status" value="1"/>
</dbReference>
<gene>
    <name evidence="11" type="ORF">I568_00805</name>
</gene>
<evidence type="ECO:0000256" key="5">
    <source>
        <dbReference type="ARBA" id="ARBA00022840"/>
    </source>
</evidence>
<organism evidence="11 12">
    <name type="scientific">Enterococcus columbae DSM 7374 = ATCC 51263</name>
    <dbReference type="NCBI Taxonomy" id="1121865"/>
    <lineage>
        <taxon>Bacteria</taxon>
        <taxon>Bacillati</taxon>
        <taxon>Bacillota</taxon>
        <taxon>Bacilli</taxon>
        <taxon>Lactobacillales</taxon>
        <taxon>Enterococcaceae</taxon>
        <taxon>Enterococcus</taxon>
    </lineage>
</organism>
<keyword evidence="5 11" id="KW-0067">ATP-binding</keyword>
<dbReference type="GO" id="GO:0005886">
    <property type="term" value="C:plasma membrane"/>
    <property type="evidence" value="ECO:0007669"/>
    <property type="project" value="UniProtKB-SubCell"/>
</dbReference>
<evidence type="ECO:0000256" key="1">
    <source>
        <dbReference type="ARBA" id="ARBA00004651"/>
    </source>
</evidence>
<dbReference type="CDD" id="cd18544">
    <property type="entry name" value="ABC_6TM_TmrA_like"/>
    <property type="match status" value="1"/>
</dbReference>
<evidence type="ECO:0000313" key="11">
    <source>
        <dbReference type="EMBL" id="EOW84311.1"/>
    </source>
</evidence>
<dbReference type="STRING" id="1121865.OMW_00207"/>
<dbReference type="Proteomes" id="UP000014113">
    <property type="component" value="Unassembled WGS sequence"/>
</dbReference>
<protein>
    <submittedName>
        <fullName evidence="11">ABC transporter ATP-binding protein</fullName>
    </submittedName>
</protein>
<feature type="transmembrane region" description="Helical" evidence="8">
    <location>
        <begin position="30"/>
        <end position="51"/>
    </location>
</feature>
<evidence type="ECO:0000313" key="12">
    <source>
        <dbReference type="Proteomes" id="UP000014113"/>
    </source>
</evidence>
<dbReference type="SUPFAM" id="SSF52540">
    <property type="entry name" value="P-loop containing nucleoside triphosphate hydrolases"/>
    <property type="match status" value="1"/>
</dbReference>
<dbReference type="PROSITE" id="PS00211">
    <property type="entry name" value="ABC_TRANSPORTER_1"/>
    <property type="match status" value="1"/>
</dbReference>
<keyword evidence="4" id="KW-0547">Nucleotide-binding</keyword>
<evidence type="ECO:0000259" key="10">
    <source>
        <dbReference type="PROSITE" id="PS50929"/>
    </source>
</evidence>
<name>S1NVY0_9ENTE</name>
<dbReference type="PROSITE" id="PS50893">
    <property type="entry name" value="ABC_TRANSPORTER_2"/>
    <property type="match status" value="1"/>
</dbReference>
<dbReference type="CDD" id="cd03254">
    <property type="entry name" value="ABCC_Glucan_exporter_like"/>
    <property type="match status" value="1"/>
</dbReference>
<dbReference type="InterPro" id="IPR011527">
    <property type="entry name" value="ABC1_TM_dom"/>
</dbReference>
<dbReference type="InterPro" id="IPR003593">
    <property type="entry name" value="AAA+_ATPase"/>
</dbReference>
<feature type="domain" description="ABC transmembrane type-1" evidence="10">
    <location>
        <begin position="35"/>
        <end position="319"/>
    </location>
</feature>
<evidence type="ECO:0000256" key="2">
    <source>
        <dbReference type="ARBA" id="ARBA00022448"/>
    </source>
</evidence>
<dbReference type="eggNOG" id="COG1132">
    <property type="taxonomic scope" value="Bacteria"/>
</dbReference>
<feature type="transmembrane region" description="Helical" evidence="8">
    <location>
        <begin position="71"/>
        <end position="98"/>
    </location>
</feature>
<dbReference type="SMART" id="SM00382">
    <property type="entry name" value="AAA"/>
    <property type="match status" value="1"/>
</dbReference>
<dbReference type="InterPro" id="IPR003439">
    <property type="entry name" value="ABC_transporter-like_ATP-bd"/>
</dbReference>
<dbReference type="Pfam" id="PF00664">
    <property type="entry name" value="ABC_membrane"/>
    <property type="match status" value="1"/>
</dbReference>
<dbReference type="GO" id="GO:0005524">
    <property type="term" value="F:ATP binding"/>
    <property type="evidence" value="ECO:0007669"/>
    <property type="project" value="UniProtKB-KW"/>
</dbReference>
<keyword evidence="7 8" id="KW-0472">Membrane</keyword>
<dbReference type="EMBL" id="ASWJ01000004">
    <property type="protein sequence ID" value="EOW84311.1"/>
    <property type="molecule type" value="Genomic_DNA"/>
</dbReference>
<dbReference type="AlphaFoldDB" id="S1NVY0"/>
<feature type="transmembrane region" description="Helical" evidence="8">
    <location>
        <begin position="147"/>
        <end position="169"/>
    </location>
</feature>
<evidence type="ECO:0000259" key="9">
    <source>
        <dbReference type="PROSITE" id="PS50893"/>
    </source>
</evidence>
<accession>S1NVY0</accession>
<dbReference type="GO" id="GO:0016887">
    <property type="term" value="F:ATP hydrolysis activity"/>
    <property type="evidence" value="ECO:0007669"/>
    <property type="project" value="InterPro"/>
</dbReference>
<proteinExistence type="predicted"/>
<keyword evidence="2" id="KW-0813">Transport</keyword>
<sequence>MQQQSEWAKSFTLKEQVRILKRIFQFARPFALTFFFAVIFSISLAIINVYMPQILQYFMDHYLQTKSASMRILYLFAGLYFAASIIKALIWFGQWYLYSVASIKTLNRIRVLLFEKLQELGIRYFDQTPAGSIVSRVTNDTETLYDFWNVFMMVLTGILSLVSSFIAMYSLDKKIALINLAFLPLLMLIIITYQRLSSKIYRQMRERLSELNTKLNEYISGMHIIQQFRQESRLKKSFEQTNTDYLQTRYAMIKTNTLLLAPIINFLYAIGLSISLTLFGMQATNMVLEVGMIYAFTTYVQNFFRPMTQVMDSLSTYTDGLVAASRILKLMDTQELIPVQNHLANAKITKGKIEFKNVSFSYDGKNQVLKDISFVADENQTVALVGHTGSGKSSIINVLMRFYEFEEGQILIDDQDIRDFTYQELREKIGLVLQDPFMFYGTIADNIRLLNPNITDEAIIHAAKFVQADQFIEELAEDYQAKVIEKGAAYSSGQRQLLSFARTIVTNPKILILDEATANIDTETESHIQQGLQNMRQNRTTIAIAHRLSTIRDADLILVLDKGRIVERGNHEELLAKGGLYAQMYALQASGEGEDE</sequence>
<keyword evidence="3 8" id="KW-0812">Transmembrane</keyword>
<dbReference type="SUPFAM" id="SSF90123">
    <property type="entry name" value="ABC transporter transmembrane region"/>
    <property type="match status" value="1"/>
</dbReference>
<dbReference type="Pfam" id="PF00005">
    <property type="entry name" value="ABC_tran"/>
    <property type="match status" value="1"/>
</dbReference>
<evidence type="ECO:0000256" key="3">
    <source>
        <dbReference type="ARBA" id="ARBA00022692"/>
    </source>
</evidence>
<dbReference type="GO" id="GO:0015421">
    <property type="term" value="F:ABC-type oligopeptide transporter activity"/>
    <property type="evidence" value="ECO:0007669"/>
    <property type="project" value="TreeGrafter"/>
</dbReference>
<dbReference type="InterPro" id="IPR027417">
    <property type="entry name" value="P-loop_NTPase"/>
</dbReference>
<dbReference type="Gene3D" id="3.40.50.300">
    <property type="entry name" value="P-loop containing nucleotide triphosphate hydrolases"/>
    <property type="match status" value="1"/>
</dbReference>
<evidence type="ECO:0000256" key="7">
    <source>
        <dbReference type="ARBA" id="ARBA00023136"/>
    </source>
</evidence>
<keyword evidence="12" id="KW-1185">Reference proteome</keyword>
<reference evidence="11 12" key="1">
    <citation type="submission" date="2013-03" db="EMBL/GenBank/DDBJ databases">
        <title>The Genome Sequence of Enterococcus columbae ATCC_51263 (PacBio/Illumina hybrid assembly).</title>
        <authorList>
            <consortium name="The Broad Institute Genomics Platform"/>
            <consortium name="The Broad Institute Genome Sequencing Center for Infectious Disease"/>
            <person name="Earl A."/>
            <person name="Russ C."/>
            <person name="Gilmore M."/>
            <person name="Surin D."/>
            <person name="Walker B."/>
            <person name="Young S."/>
            <person name="Zeng Q."/>
            <person name="Gargeya S."/>
            <person name="Fitzgerald M."/>
            <person name="Haas B."/>
            <person name="Abouelleil A."/>
            <person name="Allen A.W."/>
            <person name="Alvarado L."/>
            <person name="Arachchi H.M."/>
            <person name="Berlin A.M."/>
            <person name="Chapman S.B."/>
            <person name="Gainer-Dewar J."/>
            <person name="Goldberg J."/>
            <person name="Griggs A."/>
            <person name="Gujja S."/>
            <person name="Hansen M."/>
            <person name="Howarth C."/>
            <person name="Imamovic A."/>
            <person name="Ireland A."/>
            <person name="Larimer J."/>
            <person name="McCowan C."/>
            <person name="Murphy C."/>
            <person name="Pearson M."/>
            <person name="Poon T.W."/>
            <person name="Priest M."/>
            <person name="Roberts A."/>
            <person name="Saif S."/>
            <person name="Shea T."/>
            <person name="Sisk P."/>
            <person name="Sykes S."/>
            <person name="Wortman J."/>
            <person name="Nusbaum C."/>
            <person name="Birren B."/>
        </authorList>
    </citation>
    <scope>NUCLEOTIDE SEQUENCE [LARGE SCALE GENOMIC DNA]</scope>
    <source>
        <strain evidence="11 12">ATCC 51263</strain>
    </source>
</reference>
<dbReference type="FunFam" id="3.40.50.300:FF:000287">
    <property type="entry name" value="Multidrug ABC transporter ATP-binding protein"/>
    <property type="match status" value="1"/>
</dbReference>
<feature type="domain" description="ABC transporter" evidence="9">
    <location>
        <begin position="353"/>
        <end position="587"/>
    </location>
</feature>
<feature type="transmembrane region" description="Helical" evidence="8">
    <location>
        <begin position="258"/>
        <end position="280"/>
    </location>
</feature>
<dbReference type="InterPro" id="IPR017871">
    <property type="entry name" value="ABC_transporter-like_CS"/>
</dbReference>